<name>A0A0F9A9I7_9ZZZZ</name>
<keyword evidence="1" id="KW-0472">Membrane</keyword>
<keyword evidence="1" id="KW-1133">Transmembrane helix</keyword>
<feature type="transmembrane region" description="Helical" evidence="1">
    <location>
        <begin position="45"/>
        <end position="66"/>
    </location>
</feature>
<dbReference type="AlphaFoldDB" id="A0A0F9A9I7"/>
<evidence type="ECO:0000256" key="1">
    <source>
        <dbReference type="SAM" id="Phobius"/>
    </source>
</evidence>
<dbReference type="EMBL" id="LAZR01043820">
    <property type="protein sequence ID" value="KKL06170.1"/>
    <property type="molecule type" value="Genomic_DNA"/>
</dbReference>
<keyword evidence="1" id="KW-0812">Transmembrane</keyword>
<organism evidence="2">
    <name type="scientific">marine sediment metagenome</name>
    <dbReference type="NCBI Taxonomy" id="412755"/>
    <lineage>
        <taxon>unclassified sequences</taxon>
        <taxon>metagenomes</taxon>
        <taxon>ecological metagenomes</taxon>
    </lineage>
</organism>
<accession>A0A0F9A9I7</accession>
<protein>
    <submittedName>
        <fullName evidence="2">Uncharacterized protein</fullName>
    </submittedName>
</protein>
<evidence type="ECO:0000313" key="2">
    <source>
        <dbReference type="EMBL" id="KKL06170.1"/>
    </source>
</evidence>
<reference evidence="2" key="1">
    <citation type="journal article" date="2015" name="Nature">
        <title>Complex archaea that bridge the gap between prokaryotes and eukaryotes.</title>
        <authorList>
            <person name="Spang A."/>
            <person name="Saw J.H."/>
            <person name="Jorgensen S.L."/>
            <person name="Zaremba-Niedzwiedzka K."/>
            <person name="Martijn J."/>
            <person name="Lind A.E."/>
            <person name="van Eijk R."/>
            <person name="Schleper C."/>
            <person name="Guy L."/>
            <person name="Ettema T.J."/>
        </authorList>
    </citation>
    <scope>NUCLEOTIDE SEQUENCE</scope>
</reference>
<gene>
    <name evidence="2" type="ORF">LCGC14_2598700</name>
</gene>
<sequence length="68" mass="7703">MAFTAEDRRKLDALYTSWFGEEGRGGYIDRFEELAKSHRKLRRNLFFVMGTLIGSGGLASGLWAIFNA</sequence>
<comment type="caution">
    <text evidence="2">The sequence shown here is derived from an EMBL/GenBank/DDBJ whole genome shotgun (WGS) entry which is preliminary data.</text>
</comment>
<proteinExistence type="predicted"/>